<sequence length="148" mass="16579">MALKLTLVRYDPSMSVGDAELDGQHAHFFELLNEFGSTLSDPYHPITDPAERAAVLALVGKLRDYALFHFGTEEGRMKASGYPGYAEQKNAHNDFIKAVLAFERDLEAKRPLAAVKIRDFIHDWYRGHILDADKKYAPFLAAQAKKGA</sequence>
<evidence type="ECO:0000256" key="1">
    <source>
        <dbReference type="ARBA" id="ARBA00010587"/>
    </source>
</evidence>
<organism evidence="5">
    <name type="scientific">hydrocarbon metagenome</name>
    <dbReference type="NCBI Taxonomy" id="938273"/>
    <lineage>
        <taxon>unclassified sequences</taxon>
        <taxon>metagenomes</taxon>
        <taxon>ecological metagenomes</taxon>
    </lineage>
</organism>
<dbReference type="InterPro" id="IPR035938">
    <property type="entry name" value="Hemerythrin-like_sf"/>
</dbReference>
<dbReference type="PANTHER" id="PTHR37164">
    <property type="entry name" value="BACTERIOHEMERYTHRIN"/>
    <property type="match status" value="1"/>
</dbReference>
<gene>
    <name evidence="5" type="ORF">ASZ90_003025</name>
</gene>
<dbReference type="InterPro" id="IPR012312">
    <property type="entry name" value="Hemerythrin-like"/>
</dbReference>
<feature type="domain" description="Hemerythrin-like" evidence="4">
    <location>
        <begin position="18"/>
        <end position="140"/>
    </location>
</feature>
<reference evidence="5" key="1">
    <citation type="journal article" date="2015" name="Proc. Natl. Acad. Sci. U.S.A.">
        <title>Networks of energetic and metabolic interactions define dynamics in microbial communities.</title>
        <authorList>
            <person name="Embree M."/>
            <person name="Liu J.K."/>
            <person name="Al-Bassam M.M."/>
            <person name="Zengler K."/>
        </authorList>
    </citation>
    <scope>NUCLEOTIDE SEQUENCE</scope>
</reference>
<accession>A0A0W8G1W9</accession>
<dbReference type="SUPFAM" id="SSF47188">
    <property type="entry name" value="Hemerythrin-like"/>
    <property type="match status" value="1"/>
</dbReference>
<evidence type="ECO:0000256" key="2">
    <source>
        <dbReference type="ARBA" id="ARBA00022723"/>
    </source>
</evidence>
<evidence type="ECO:0000256" key="3">
    <source>
        <dbReference type="ARBA" id="ARBA00023004"/>
    </source>
</evidence>
<proteinExistence type="inferred from homology"/>
<protein>
    <submittedName>
        <fullName evidence="5">Hemerythrin</fullName>
    </submittedName>
</protein>
<dbReference type="Gene3D" id="1.20.120.50">
    <property type="entry name" value="Hemerythrin-like"/>
    <property type="match status" value="1"/>
</dbReference>
<name>A0A0W8G1W9_9ZZZZ</name>
<dbReference type="NCBIfam" id="TIGR02481">
    <property type="entry name" value="hemeryth_dom"/>
    <property type="match status" value="1"/>
</dbReference>
<dbReference type="PANTHER" id="PTHR37164:SF1">
    <property type="entry name" value="BACTERIOHEMERYTHRIN"/>
    <property type="match status" value="1"/>
</dbReference>
<keyword evidence="3" id="KW-0408">Iron</keyword>
<dbReference type="EMBL" id="LNQE01000360">
    <property type="protein sequence ID" value="KUG27130.1"/>
    <property type="molecule type" value="Genomic_DNA"/>
</dbReference>
<evidence type="ECO:0000313" key="5">
    <source>
        <dbReference type="EMBL" id="KUG27130.1"/>
    </source>
</evidence>
<comment type="similarity">
    <text evidence="1">Belongs to the hemerythrin family.</text>
</comment>
<dbReference type="Pfam" id="PF01814">
    <property type="entry name" value="Hemerythrin"/>
    <property type="match status" value="1"/>
</dbReference>
<dbReference type="InterPro" id="IPR050669">
    <property type="entry name" value="Hemerythrin"/>
</dbReference>
<dbReference type="InterPro" id="IPR012827">
    <property type="entry name" value="Hemerythrin_metal-bd"/>
</dbReference>
<keyword evidence="2" id="KW-0479">Metal-binding</keyword>
<dbReference type="NCBIfam" id="NF033749">
    <property type="entry name" value="bact_hemeryth"/>
    <property type="match status" value="1"/>
</dbReference>
<dbReference type="AlphaFoldDB" id="A0A0W8G1W9"/>
<dbReference type="GO" id="GO:0046872">
    <property type="term" value="F:metal ion binding"/>
    <property type="evidence" value="ECO:0007669"/>
    <property type="project" value="UniProtKB-KW"/>
</dbReference>
<evidence type="ECO:0000259" key="4">
    <source>
        <dbReference type="Pfam" id="PF01814"/>
    </source>
</evidence>
<comment type="caution">
    <text evidence="5">The sequence shown here is derived from an EMBL/GenBank/DDBJ whole genome shotgun (WGS) entry which is preliminary data.</text>
</comment>
<dbReference type="CDD" id="cd12107">
    <property type="entry name" value="Hemerythrin"/>
    <property type="match status" value="1"/>
</dbReference>